<organism evidence="2 3">
    <name type="scientific">Faecalibacterium prausnitzii</name>
    <dbReference type="NCBI Taxonomy" id="853"/>
    <lineage>
        <taxon>Bacteria</taxon>
        <taxon>Bacillati</taxon>
        <taxon>Bacillota</taxon>
        <taxon>Clostridia</taxon>
        <taxon>Eubacteriales</taxon>
        <taxon>Oscillospiraceae</taxon>
        <taxon>Faecalibacterium</taxon>
    </lineage>
</organism>
<protein>
    <recommendedName>
        <fullName evidence="1">Polysaccharide pyruvyl transferase domain-containing protein</fullName>
    </recommendedName>
</protein>
<feature type="domain" description="Polysaccharide pyruvyl transferase" evidence="1">
    <location>
        <begin position="17"/>
        <end position="290"/>
    </location>
</feature>
<dbReference type="EMBL" id="NMTZ01000002">
    <property type="protein sequence ID" value="PDX85241.1"/>
    <property type="molecule type" value="Genomic_DNA"/>
</dbReference>
<proteinExistence type="predicted"/>
<sequence>MKISINSTYSYIRTNINYGSTLQCYALQKYLKKRGHDPEHLRDYRANPVLILKRLKNIKYFKPFCAKAVAQFKMRRFIKENIAVSTKGYISEKAMYKNCPKADCFIAGSDQIWRNPTGSRFLNYAPDEAIKLSYAASFGRTSLPKEIAEKIKPWLNRFDGISVREKTAVNMVESIVDKEVVQVLDPTLLLDMDEYPYANIEGKNYCYCYFLNLGDKKNVSFDEIKRYAADENMKLIVTSPSNYTLFLNENPIFPTVEKWLGLYKNANCIFTNTYHGMLFCIIFKKQFLFFVQKGSGAAENDRFYSLMSMLHLEDRMVTSGDTACISEKMKRPIDYEKVYEVIHSERIRTDRFFEKYGI</sequence>
<evidence type="ECO:0000313" key="3">
    <source>
        <dbReference type="Proteomes" id="UP000220480"/>
    </source>
</evidence>
<comment type="caution">
    <text evidence="2">The sequence shown here is derived from an EMBL/GenBank/DDBJ whole genome shotgun (WGS) entry which is preliminary data.</text>
</comment>
<evidence type="ECO:0000259" key="1">
    <source>
        <dbReference type="Pfam" id="PF04230"/>
    </source>
</evidence>
<reference evidence="2 3" key="1">
    <citation type="journal article" date="2017" name="Front. Microbiol.">
        <title>New Insights into the Diversity of the Genus Faecalibacterium.</title>
        <authorList>
            <person name="Benevides L."/>
            <person name="Burman S."/>
            <person name="Martin R."/>
            <person name="Robert V."/>
            <person name="Thomas M."/>
            <person name="Miquel S."/>
            <person name="Chain F."/>
            <person name="Sokol H."/>
            <person name="Bermudez-Humaran L.G."/>
            <person name="Morrison M."/>
            <person name="Langella P."/>
            <person name="Azevedo V.A."/>
            <person name="Chatel J.M."/>
            <person name="Soares S."/>
        </authorList>
    </citation>
    <scope>NUCLEOTIDE SEQUENCE [LARGE SCALE GENOMIC DNA]</scope>
    <source>
        <strain evidence="2 3">CNCM I 4644</strain>
    </source>
</reference>
<name>A0A2A7B1P8_9FIRM</name>
<gene>
    <name evidence="2" type="ORF">CGS59_01250</name>
</gene>
<dbReference type="InterPro" id="IPR007345">
    <property type="entry name" value="Polysacch_pyruvyl_Trfase"/>
</dbReference>
<dbReference type="RefSeq" id="WP_097778590.1">
    <property type="nucleotide sequence ID" value="NZ_NMTZ01000002.1"/>
</dbReference>
<evidence type="ECO:0000313" key="2">
    <source>
        <dbReference type="EMBL" id="PDX85241.1"/>
    </source>
</evidence>
<dbReference type="Proteomes" id="UP000220480">
    <property type="component" value="Unassembled WGS sequence"/>
</dbReference>
<dbReference type="Pfam" id="PF04230">
    <property type="entry name" value="PS_pyruv_trans"/>
    <property type="match status" value="1"/>
</dbReference>
<accession>A0A2A7B1P8</accession>
<dbReference type="AlphaFoldDB" id="A0A2A7B1P8"/>